<evidence type="ECO:0000313" key="2">
    <source>
        <dbReference type="Proteomes" id="UP001607302"/>
    </source>
</evidence>
<accession>A0ABD2AI44</accession>
<gene>
    <name evidence="1" type="ORF">V1478_010555</name>
</gene>
<dbReference type="Proteomes" id="UP001607302">
    <property type="component" value="Unassembled WGS sequence"/>
</dbReference>
<proteinExistence type="predicted"/>
<name>A0ABD2AI44_VESSQ</name>
<dbReference type="EMBL" id="JAUDFV010000147">
    <property type="protein sequence ID" value="KAL2720289.1"/>
    <property type="molecule type" value="Genomic_DNA"/>
</dbReference>
<keyword evidence="2" id="KW-1185">Reference proteome</keyword>
<organism evidence="1 2">
    <name type="scientific">Vespula squamosa</name>
    <name type="common">Southern yellow jacket</name>
    <name type="synonym">Wasp</name>
    <dbReference type="NCBI Taxonomy" id="30214"/>
    <lineage>
        <taxon>Eukaryota</taxon>
        <taxon>Metazoa</taxon>
        <taxon>Ecdysozoa</taxon>
        <taxon>Arthropoda</taxon>
        <taxon>Hexapoda</taxon>
        <taxon>Insecta</taxon>
        <taxon>Pterygota</taxon>
        <taxon>Neoptera</taxon>
        <taxon>Endopterygota</taxon>
        <taxon>Hymenoptera</taxon>
        <taxon>Apocrita</taxon>
        <taxon>Aculeata</taxon>
        <taxon>Vespoidea</taxon>
        <taxon>Vespidae</taxon>
        <taxon>Vespinae</taxon>
        <taxon>Vespula</taxon>
    </lineage>
</organism>
<protein>
    <submittedName>
        <fullName evidence="1">Uncharacterized protein</fullName>
    </submittedName>
</protein>
<sequence>MSSWKGQRSRRADEERDQQIRTLTQLIQQTNLAQNNLGNIRENHKLGVSLDVGRYVDAGNNARSSANGLGFSVKPDNYDEKEQLKEFLAHFEFVVRTNNWNEPAKTMALASSLKGKMRSVLETIRNMTKLTFSELKTQLEIRFGKKYLCY</sequence>
<dbReference type="AlphaFoldDB" id="A0ABD2AI44"/>
<comment type="caution">
    <text evidence="1">The sequence shown here is derived from an EMBL/GenBank/DDBJ whole genome shotgun (WGS) entry which is preliminary data.</text>
</comment>
<reference evidence="1 2" key="1">
    <citation type="journal article" date="2024" name="Ann. Entomol. Soc. Am.">
        <title>Genomic analyses of the southern and eastern yellowjacket wasps (Hymenoptera: Vespidae) reveal evolutionary signatures of social life.</title>
        <authorList>
            <person name="Catto M.A."/>
            <person name="Caine P.B."/>
            <person name="Orr S.E."/>
            <person name="Hunt B.G."/>
            <person name="Goodisman M.A.D."/>
        </authorList>
    </citation>
    <scope>NUCLEOTIDE SEQUENCE [LARGE SCALE GENOMIC DNA]</scope>
    <source>
        <strain evidence="1">233</strain>
        <tissue evidence="1">Head and thorax</tissue>
    </source>
</reference>
<evidence type="ECO:0000313" key="1">
    <source>
        <dbReference type="EMBL" id="KAL2720289.1"/>
    </source>
</evidence>